<dbReference type="InterPro" id="IPR003959">
    <property type="entry name" value="ATPase_AAA_core"/>
</dbReference>
<name>A0A557RQC1_9RHOO</name>
<dbReference type="EMBL" id="VMNI01000022">
    <property type="protein sequence ID" value="TVO71983.1"/>
    <property type="molecule type" value="Genomic_DNA"/>
</dbReference>
<dbReference type="InterPro" id="IPR003593">
    <property type="entry name" value="AAA+_ATPase"/>
</dbReference>
<dbReference type="Pfam" id="PF22977">
    <property type="entry name" value="WHD"/>
    <property type="match status" value="1"/>
</dbReference>
<dbReference type="GO" id="GO:0005524">
    <property type="term" value="F:ATP binding"/>
    <property type="evidence" value="ECO:0007669"/>
    <property type="project" value="UniProtKB-KW"/>
</dbReference>
<dbReference type="InterPro" id="IPR054472">
    <property type="entry name" value="WHD"/>
</dbReference>
<dbReference type="CDD" id="cd19481">
    <property type="entry name" value="RecA-like_protease"/>
    <property type="match status" value="1"/>
</dbReference>
<dbReference type="AlphaFoldDB" id="A0A557RQC1"/>
<keyword evidence="2" id="KW-0067">ATP-binding</keyword>
<dbReference type="PANTHER" id="PTHR46411:SF3">
    <property type="entry name" value="AAA+ ATPASE DOMAIN-CONTAINING PROTEIN"/>
    <property type="match status" value="1"/>
</dbReference>
<accession>A0A557RQC1</accession>
<protein>
    <submittedName>
        <fullName evidence="2">ATP-binding protein</fullName>
    </submittedName>
</protein>
<evidence type="ECO:0000313" key="2">
    <source>
        <dbReference type="EMBL" id="TVO71983.1"/>
    </source>
</evidence>
<comment type="caution">
    <text evidence="2">The sequence shown here is derived from an EMBL/GenBank/DDBJ whole genome shotgun (WGS) entry which is preliminary data.</text>
</comment>
<reference evidence="2 3" key="1">
    <citation type="submission" date="2019-07" db="EMBL/GenBank/DDBJ databases">
        <title>The pathways for chlorine oxyanion respiration interact through the shared metabolite chlorate.</title>
        <authorList>
            <person name="Barnum T.P."/>
            <person name="Cheng Y."/>
            <person name="Hill K.A."/>
            <person name="Lucas L.N."/>
            <person name="Carlson H.K."/>
            <person name="Coates J.D."/>
        </authorList>
    </citation>
    <scope>NUCLEOTIDE SEQUENCE [LARGE SCALE GENOMIC DNA]</scope>
    <source>
        <strain evidence="2 3">SFB-1</strain>
    </source>
</reference>
<organism evidence="2 3">
    <name type="scientific">Denitromonas halophila</name>
    <dbReference type="NCBI Taxonomy" id="1629404"/>
    <lineage>
        <taxon>Bacteria</taxon>
        <taxon>Pseudomonadati</taxon>
        <taxon>Pseudomonadota</taxon>
        <taxon>Betaproteobacteria</taxon>
        <taxon>Rhodocyclales</taxon>
        <taxon>Zoogloeaceae</taxon>
        <taxon>Denitromonas</taxon>
    </lineage>
</organism>
<dbReference type="SMART" id="SM00382">
    <property type="entry name" value="AAA"/>
    <property type="match status" value="1"/>
</dbReference>
<dbReference type="PANTHER" id="PTHR46411">
    <property type="entry name" value="FAMILY ATPASE, PUTATIVE-RELATED"/>
    <property type="match status" value="1"/>
</dbReference>
<dbReference type="Gene3D" id="3.40.50.300">
    <property type="entry name" value="P-loop containing nucleotide triphosphate hydrolases"/>
    <property type="match status" value="1"/>
</dbReference>
<dbReference type="SUPFAM" id="SSF52540">
    <property type="entry name" value="P-loop containing nucleoside triphosphate hydrolases"/>
    <property type="match status" value="1"/>
</dbReference>
<keyword evidence="2" id="KW-0547">Nucleotide-binding</keyword>
<dbReference type="InterPro" id="IPR027417">
    <property type="entry name" value="P-loop_NTPase"/>
</dbReference>
<evidence type="ECO:0000259" key="1">
    <source>
        <dbReference type="SMART" id="SM00382"/>
    </source>
</evidence>
<evidence type="ECO:0000313" key="3">
    <source>
        <dbReference type="Proteomes" id="UP000318349"/>
    </source>
</evidence>
<sequence length="638" mass="68644">MNAPLDLDWTTANQHLLVAEFARLRARLGEGDVAEAEQQVESAANCLPSPSAIDTLVTLFELSDFERDLLLLVAGAEMDARVAALCGEAAGQPMRPWASFGLALAVLPDPHWSALTPVAPLRRWRLIEVDESAGLTAGRLRLDERVLHFIAGLNYLDHRLAALLDAVPPASLMAEAHRDIAERAADQLADQAGRLPTVMLSGDDTDGQRDVAATLAQTLGVALFALRAADIPAAPHEQASLVSLWQREAALLGAGLLIVQGDDAPSAALSRFIPQIDGLLVVSGAHAPRIDGDSLHYSVSKLDAPGQRQLWQAALGDAADTLADTLDSLASQYRLGARRIAACARQVDRSDPADAAATLHRLSRGDGTALSDMAQHIVPCATWDDLILPDAQRRTLQQLAVHARHRITVHHDWGFAGKGARGLGIATLFSGESGTGKTLAAEVLAGELGLALYRIDLSAVISKYIGETEKNLRKVFDAAEDIGALLLFDEADALFGKRSEVKDSHDRYANIEVSYLLQRMEAYRGLAILTTNHKTALDTAFQRRLRFVVHFPYPDAVQREAIWRSIFPAATPLGDLDFVKLARLNATGGNIRNIALSAAFLAAEAGTPVSMAHLLRAAHLEAAKREKSPTDAETRGWV</sequence>
<dbReference type="Pfam" id="PF00004">
    <property type="entry name" value="AAA"/>
    <property type="match status" value="1"/>
</dbReference>
<proteinExistence type="predicted"/>
<dbReference type="Proteomes" id="UP000318349">
    <property type="component" value="Unassembled WGS sequence"/>
</dbReference>
<dbReference type="GO" id="GO:0016887">
    <property type="term" value="F:ATP hydrolysis activity"/>
    <property type="evidence" value="ECO:0007669"/>
    <property type="project" value="InterPro"/>
</dbReference>
<gene>
    <name evidence="2" type="ORF">FHP89_19195</name>
</gene>
<feature type="domain" description="AAA+ ATPase" evidence="1">
    <location>
        <begin position="423"/>
        <end position="555"/>
    </location>
</feature>